<dbReference type="EMBL" id="JAWSTH010000001">
    <property type="protein sequence ID" value="MDW5592866.1"/>
    <property type="molecule type" value="Genomic_DNA"/>
</dbReference>
<reference evidence="2 3" key="2">
    <citation type="submission" date="2023-10" db="EMBL/GenBank/DDBJ databases">
        <authorList>
            <person name="Han X.F."/>
        </authorList>
    </citation>
    <scope>NUCLEOTIDE SEQUENCE [LARGE SCALE GENOMIC DNA]</scope>
    <source>
        <strain evidence="2 3">KCTC 39840</strain>
    </source>
</reference>
<protein>
    <submittedName>
        <fullName evidence="2">RES family NAD+ phosphorylase</fullName>
    </submittedName>
</protein>
<dbReference type="RefSeq" id="WP_318595122.1">
    <property type="nucleotide sequence ID" value="NZ_JAWSTH010000001.1"/>
</dbReference>
<evidence type="ECO:0000313" key="2">
    <source>
        <dbReference type="EMBL" id="MDW5592866.1"/>
    </source>
</evidence>
<dbReference type="InterPro" id="IPR014914">
    <property type="entry name" value="RES_dom"/>
</dbReference>
<accession>A0ABU4HHS7</accession>
<evidence type="ECO:0000259" key="1">
    <source>
        <dbReference type="SMART" id="SM00953"/>
    </source>
</evidence>
<keyword evidence="3" id="KW-1185">Reference proteome</keyword>
<sequence>MLLAAPPGRLANPRIVVLGPGDPLLRIDAPAAHDAPAAGFRRYGPLLRFDHHRAAAAAPEHDDERGVLYCARTLVCCVAEVFGDRGVVQRDGHRFARLAPTRELRLLDLRETAATAAGTIPAIGSVGERELTQAWARWWYEQPELGRLDGVIYSSAQCGHDAVALWERADGAVSAVVQLPLDAAELADELVVAAAAVQLAVV</sequence>
<comment type="caution">
    <text evidence="2">The sequence shown here is derived from an EMBL/GenBank/DDBJ whole genome shotgun (WGS) entry which is preliminary data.</text>
</comment>
<dbReference type="Proteomes" id="UP001284601">
    <property type="component" value="Unassembled WGS sequence"/>
</dbReference>
<dbReference type="Pfam" id="PF08808">
    <property type="entry name" value="RES"/>
    <property type="match status" value="1"/>
</dbReference>
<feature type="domain" description="RES" evidence="1">
    <location>
        <begin position="49"/>
        <end position="179"/>
    </location>
</feature>
<proteinExistence type="predicted"/>
<name>A0ABU4HHS7_9ACTN</name>
<evidence type="ECO:0000313" key="3">
    <source>
        <dbReference type="Proteomes" id="UP001284601"/>
    </source>
</evidence>
<reference evidence="3" key="1">
    <citation type="submission" date="2023-07" db="EMBL/GenBank/DDBJ databases">
        <title>Conexibacter stalactiti sp. nov., isolated from stalactites in a lava cave and emended description of the genus Conexibacter.</title>
        <authorList>
            <person name="Lee S.D."/>
        </authorList>
    </citation>
    <scope>NUCLEOTIDE SEQUENCE [LARGE SCALE GENOMIC DNA]</scope>
    <source>
        <strain evidence="3">KCTC 39840</strain>
    </source>
</reference>
<organism evidence="2 3">
    <name type="scientific">Conexibacter stalactiti</name>
    <dbReference type="NCBI Taxonomy" id="1940611"/>
    <lineage>
        <taxon>Bacteria</taxon>
        <taxon>Bacillati</taxon>
        <taxon>Actinomycetota</taxon>
        <taxon>Thermoleophilia</taxon>
        <taxon>Solirubrobacterales</taxon>
        <taxon>Conexibacteraceae</taxon>
        <taxon>Conexibacter</taxon>
    </lineage>
</organism>
<dbReference type="SMART" id="SM00953">
    <property type="entry name" value="RES"/>
    <property type="match status" value="1"/>
</dbReference>
<gene>
    <name evidence="2" type="ORF">R7226_00855</name>
</gene>